<sequence length="339" mass="37896">MDSSDSSGWEEDERLLKPPPRVDRRTDVKEARALQACGASFLDPQLLAWRAREAEERLEAEDQSFQREVLEALRAYHAGERRRLRGLGGGLLDLEAEVFKPARLERTVQHLEFAAGSLRRQGLPRRARLLLWLFLNQEHHRLALGENAADTIVRMTRDLRRAAPRRGRLPGAAALPAAGDPALAAWQADFAMVRGRDALSWLGACRTLREDPLRTRVLVFQRELHNMFLAECSAHLREVGRCAVWELRALRITVERMTPCAGRRHALEQSLLRPAARRGRAACDHHVARTLDLVESEPLAVEEDEFRDGEGTLHRMLVCMKGGAGAGGESTGGPKSLGT</sequence>
<feature type="compositionally biased region" description="Basic and acidic residues" evidence="1">
    <location>
        <begin position="14"/>
        <end position="26"/>
    </location>
</feature>
<organism evidence="2 3">
    <name type="scientific">Symbiodinium natans</name>
    <dbReference type="NCBI Taxonomy" id="878477"/>
    <lineage>
        <taxon>Eukaryota</taxon>
        <taxon>Sar</taxon>
        <taxon>Alveolata</taxon>
        <taxon>Dinophyceae</taxon>
        <taxon>Suessiales</taxon>
        <taxon>Symbiodiniaceae</taxon>
        <taxon>Symbiodinium</taxon>
    </lineage>
</organism>
<gene>
    <name evidence="2" type="primary">Znf771</name>
    <name evidence="2" type="ORF">SNAT2548_LOCUS12316</name>
</gene>
<dbReference type="Proteomes" id="UP000604046">
    <property type="component" value="Unassembled WGS sequence"/>
</dbReference>
<reference evidence="2" key="1">
    <citation type="submission" date="2021-02" db="EMBL/GenBank/DDBJ databases">
        <authorList>
            <person name="Dougan E. K."/>
            <person name="Rhodes N."/>
            <person name="Thang M."/>
            <person name="Chan C."/>
        </authorList>
    </citation>
    <scope>NUCLEOTIDE SEQUENCE</scope>
</reference>
<dbReference type="AlphaFoldDB" id="A0A812LQU5"/>
<feature type="region of interest" description="Disordered" evidence="1">
    <location>
        <begin position="1"/>
        <end position="26"/>
    </location>
</feature>
<dbReference type="OrthoDB" id="10667240at2759"/>
<evidence type="ECO:0000256" key="1">
    <source>
        <dbReference type="SAM" id="MobiDB-lite"/>
    </source>
</evidence>
<evidence type="ECO:0000313" key="2">
    <source>
        <dbReference type="EMBL" id="CAE7250564.1"/>
    </source>
</evidence>
<dbReference type="EMBL" id="CAJNDS010001173">
    <property type="protein sequence ID" value="CAE7250564.1"/>
    <property type="molecule type" value="Genomic_DNA"/>
</dbReference>
<proteinExistence type="predicted"/>
<name>A0A812LQU5_9DINO</name>
<keyword evidence="3" id="KW-1185">Reference proteome</keyword>
<protein>
    <submittedName>
        <fullName evidence="2">Znf771 protein</fullName>
    </submittedName>
</protein>
<accession>A0A812LQU5</accession>
<comment type="caution">
    <text evidence="2">The sequence shown here is derived from an EMBL/GenBank/DDBJ whole genome shotgun (WGS) entry which is preliminary data.</text>
</comment>
<evidence type="ECO:0000313" key="3">
    <source>
        <dbReference type="Proteomes" id="UP000604046"/>
    </source>
</evidence>